<dbReference type="InterPro" id="IPR017871">
    <property type="entry name" value="ABC_transporter-like_CS"/>
</dbReference>
<evidence type="ECO:0000259" key="7">
    <source>
        <dbReference type="PROSITE" id="PS50929"/>
    </source>
</evidence>
<dbReference type="InterPro" id="IPR011527">
    <property type="entry name" value="ABC1_TM_dom"/>
</dbReference>
<accession>A0A562UL19</accession>
<dbReference type="AlphaFoldDB" id="A0A562UL19"/>
<feature type="domain" description="ABC transporter" evidence="6">
    <location>
        <begin position="286"/>
        <end position="565"/>
    </location>
</feature>
<evidence type="ECO:0000256" key="1">
    <source>
        <dbReference type="ARBA" id="ARBA00004651"/>
    </source>
</evidence>
<dbReference type="InterPro" id="IPR003439">
    <property type="entry name" value="ABC_transporter-like_ATP-bd"/>
</dbReference>
<dbReference type="PANTHER" id="PTHR43394:SF1">
    <property type="entry name" value="ATP-BINDING CASSETTE SUB-FAMILY B MEMBER 10, MITOCHONDRIAL"/>
    <property type="match status" value="1"/>
</dbReference>
<dbReference type="PANTHER" id="PTHR43394">
    <property type="entry name" value="ATP-DEPENDENT PERMEASE MDL1, MITOCHONDRIAL"/>
    <property type="match status" value="1"/>
</dbReference>
<dbReference type="PROSITE" id="PS50929">
    <property type="entry name" value="ABC_TM1F"/>
    <property type="match status" value="1"/>
</dbReference>
<evidence type="ECO:0000256" key="4">
    <source>
        <dbReference type="ARBA" id="ARBA00023136"/>
    </source>
</evidence>
<dbReference type="Proteomes" id="UP000321617">
    <property type="component" value="Unassembled WGS sequence"/>
</dbReference>
<dbReference type="PROSITE" id="PS00211">
    <property type="entry name" value="ABC_TRANSPORTER_1"/>
    <property type="match status" value="1"/>
</dbReference>
<dbReference type="Pfam" id="PF00664">
    <property type="entry name" value="ABC_membrane"/>
    <property type="match status" value="1"/>
</dbReference>
<feature type="transmembrane region" description="Helical" evidence="5">
    <location>
        <begin position="32"/>
        <end position="52"/>
    </location>
</feature>
<keyword evidence="2 5" id="KW-0812">Transmembrane</keyword>
<feature type="domain" description="ABC transmembrane type-1" evidence="7">
    <location>
        <begin position="36"/>
        <end position="317"/>
    </location>
</feature>
<evidence type="ECO:0000313" key="8">
    <source>
        <dbReference type="EMBL" id="TWJ06313.1"/>
    </source>
</evidence>
<keyword evidence="4 5" id="KW-0472">Membrane</keyword>
<dbReference type="CDD" id="cd07346">
    <property type="entry name" value="ABC_6TM_exporters"/>
    <property type="match status" value="1"/>
</dbReference>
<keyword evidence="9" id="KW-1185">Reference proteome</keyword>
<dbReference type="GO" id="GO:0016887">
    <property type="term" value="F:ATP hydrolysis activity"/>
    <property type="evidence" value="ECO:0007669"/>
    <property type="project" value="InterPro"/>
</dbReference>
<name>A0A562UL19_9ACTN</name>
<dbReference type="SUPFAM" id="SSF90123">
    <property type="entry name" value="ABC transporter transmembrane region"/>
    <property type="match status" value="1"/>
</dbReference>
<dbReference type="InterPro" id="IPR027417">
    <property type="entry name" value="P-loop_NTPase"/>
</dbReference>
<evidence type="ECO:0000256" key="2">
    <source>
        <dbReference type="ARBA" id="ARBA00022692"/>
    </source>
</evidence>
<feature type="transmembrane region" description="Helical" evidence="5">
    <location>
        <begin position="72"/>
        <end position="92"/>
    </location>
</feature>
<keyword evidence="3 5" id="KW-1133">Transmembrane helix</keyword>
<dbReference type="Gene3D" id="1.20.1560.10">
    <property type="entry name" value="ABC transporter type 1, transmembrane domain"/>
    <property type="match status" value="1"/>
</dbReference>
<dbReference type="PROSITE" id="PS50893">
    <property type="entry name" value="ABC_TRANSPORTER_2"/>
    <property type="match status" value="1"/>
</dbReference>
<sequence>MRLMKPLPLPDPGEPDTRSPVRFLLWLLSRQWRTLVVAGFFGTAWMACIGALPGAIGQGIDAGVAARDTDALLLWAGIIFVLAAAMALLGMIRHQMAVYNFLVGAYRTVQLTTRHATRVGGVLPRRISTGEVVSVGSADPVTIGTALDVLGRATGAVVTFVAVAMVLLNISPLLGAVILIGLPLQALVVGPLLKPLQTREHTYREEQGVLTSRANDIVAGLRVLRGIGGEQLFAEQYTRQSGEVRDSGIRVAVSSAVMKSLQMLLPGLLLVAVTWIGARLTVAGDITAGELVAVFGYTSFLIMPMSTFLETARKYTSAHASARRIVALLRVTPAVADTGTTAAPDPISELADPESGLVLRPGHFTALACADPGDAVAIADRLGRYVDSAATADGIPLTELRLADVRRDVLVADNEAYFFSGPLREQLDLSGRADEAHVMAAVDTAVAGDAVDSLGGLDGELEPDGRNVSGGQRQRLRLARALLVDPPILILVEPTSAVDAHTEALIAHRLRAHRAGRTTLVATTSPLMLEQADEVCFVADGEVCATGPHRDLLRTEPRYRAVVARETETSEAEVSV</sequence>
<dbReference type="GO" id="GO:0005886">
    <property type="term" value="C:plasma membrane"/>
    <property type="evidence" value="ECO:0007669"/>
    <property type="project" value="UniProtKB-SubCell"/>
</dbReference>
<gene>
    <name evidence="8" type="ORF">LX16_5277</name>
</gene>
<dbReference type="InterPro" id="IPR036640">
    <property type="entry name" value="ABC1_TM_sf"/>
</dbReference>
<proteinExistence type="predicted"/>
<dbReference type="GO" id="GO:0015421">
    <property type="term" value="F:ABC-type oligopeptide transporter activity"/>
    <property type="evidence" value="ECO:0007669"/>
    <property type="project" value="TreeGrafter"/>
</dbReference>
<dbReference type="GO" id="GO:0005524">
    <property type="term" value="F:ATP binding"/>
    <property type="evidence" value="ECO:0007669"/>
    <property type="project" value="InterPro"/>
</dbReference>
<comment type="subcellular location">
    <subcellularLocation>
        <location evidence="1">Cell membrane</location>
        <topology evidence="1">Multi-pass membrane protein</topology>
    </subcellularLocation>
</comment>
<dbReference type="SUPFAM" id="SSF52540">
    <property type="entry name" value="P-loop containing nucleoside triphosphate hydrolases"/>
    <property type="match status" value="1"/>
</dbReference>
<protein>
    <submittedName>
        <fullName evidence="8">ABC-type multidrug transport system fused ATPase/permease subunit</fullName>
    </submittedName>
</protein>
<organism evidence="8 9">
    <name type="scientific">Stackebrandtia albiflava</name>
    <dbReference type="NCBI Taxonomy" id="406432"/>
    <lineage>
        <taxon>Bacteria</taxon>
        <taxon>Bacillati</taxon>
        <taxon>Actinomycetota</taxon>
        <taxon>Actinomycetes</taxon>
        <taxon>Glycomycetales</taxon>
        <taxon>Glycomycetaceae</taxon>
        <taxon>Stackebrandtia</taxon>
    </lineage>
</organism>
<dbReference type="Pfam" id="PF00005">
    <property type="entry name" value="ABC_tran"/>
    <property type="match status" value="1"/>
</dbReference>
<evidence type="ECO:0000313" key="9">
    <source>
        <dbReference type="Proteomes" id="UP000321617"/>
    </source>
</evidence>
<evidence type="ECO:0000256" key="3">
    <source>
        <dbReference type="ARBA" id="ARBA00022989"/>
    </source>
</evidence>
<dbReference type="Gene3D" id="3.40.50.300">
    <property type="entry name" value="P-loop containing nucleotide triphosphate hydrolases"/>
    <property type="match status" value="1"/>
</dbReference>
<comment type="caution">
    <text evidence="8">The sequence shown here is derived from an EMBL/GenBank/DDBJ whole genome shotgun (WGS) entry which is preliminary data.</text>
</comment>
<evidence type="ECO:0000259" key="6">
    <source>
        <dbReference type="PROSITE" id="PS50893"/>
    </source>
</evidence>
<dbReference type="InterPro" id="IPR039421">
    <property type="entry name" value="Type_1_exporter"/>
</dbReference>
<evidence type="ECO:0000256" key="5">
    <source>
        <dbReference type="SAM" id="Phobius"/>
    </source>
</evidence>
<reference evidence="8 9" key="1">
    <citation type="journal article" date="2013" name="Stand. Genomic Sci.">
        <title>Genomic Encyclopedia of Type Strains, Phase I: The one thousand microbial genomes (KMG-I) project.</title>
        <authorList>
            <person name="Kyrpides N.C."/>
            <person name="Woyke T."/>
            <person name="Eisen J.A."/>
            <person name="Garrity G."/>
            <person name="Lilburn T.G."/>
            <person name="Beck B.J."/>
            <person name="Whitman W.B."/>
            <person name="Hugenholtz P."/>
            <person name="Klenk H.P."/>
        </authorList>
    </citation>
    <scope>NUCLEOTIDE SEQUENCE [LARGE SCALE GENOMIC DNA]</scope>
    <source>
        <strain evidence="8 9">DSM 45044</strain>
    </source>
</reference>
<dbReference type="EMBL" id="VLLL01000013">
    <property type="protein sequence ID" value="TWJ06313.1"/>
    <property type="molecule type" value="Genomic_DNA"/>
</dbReference>